<dbReference type="CDD" id="cd01392">
    <property type="entry name" value="HTH_LacI"/>
    <property type="match status" value="1"/>
</dbReference>
<feature type="domain" description="HTH lacI-type" evidence="5">
    <location>
        <begin position="12"/>
        <end position="66"/>
    </location>
</feature>
<evidence type="ECO:0000256" key="2">
    <source>
        <dbReference type="ARBA" id="ARBA00023015"/>
    </source>
</evidence>
<dbReference type="Gene3D" id="1.10.260.40">
    <property type="entry name" value="lambda repressor-like DNA-binding domains"/>
    <property type="match status" value="1"/>
</dbReference>
<dbReference type="Proteomes" id="UP000581206">
    <property type="component" value="Unassembled WGS sequence"/>
</dbReference>
<dbReference type="Pfam" id="PF13377">
    <property type="entry name" value="Peripla_BP_3"/>
    <property type="match status" value="1"/>
</dbReference>
<keyword evidence="3" id="KW-0238">DNA-binding</keyword>
<keyword evidence="7" id="KW-1185">Reference proteome</keyword>
<dbReference type="PANTHER" id="PTHR30146:SF148">
    <property type="entry name" value="HTH-TYPE TRANSCRIPTIONAL REPRESSOR PURR-RELATED"/>
    <property type="match status" value="1"/>
</dbReference>
<organism evidence="6 7">
    <name type="scientific">Cellulomonas denverensis</name>
    <dbReference type="NCBI Taxonomy" id="264297"/>
    <lineage>
        <taxon>Bacteria</taxon>
        <taxon>Bacillati</taxon>
        <taxon>Actinomycetota</taxon>
        <taxon>Actinomycetes</taxon>
        <taxon>Micrococcales</taxon>
        <taxon>Cellulomonadaceae</taxon>
        <taxon>Cellulomonas</taxon>
    </lineage>
</organism>
<dbReference type="RefSeq" id="WP_168630284.1">
    <property type="nucleotide sequence ID" value="NZ_BONL01000023.1"/>
</dbReference>
<evidence type="ECO:0000259" key="5">
    <source>
        <dbReference type="PROSITE" id="PS50932"/>
    </source>
</evidence>
<accession>A0A7X6KVS4</accession>
<dbReference type="AlphaFoldDB" id="A0A7X6KVS4"/>
<dbReference type="Pfam" id="PF00356">
    <property type="entry name" value="LacI"/>
    <property type="match status" value="1"/>
</dbReference>
<evidence type="ECO:0000256" key="3">
    <source>
        <dbReference type="ARBA" id="ARBA00023125"/>
    </source>
</evidence>
<dbReference type="InterPro" id="IPR028082">
    <property type="entry name" value="Peripla_BP_I"/>
</dbReference>
<dbReference type="GO" id="GO:0000976">
    <property type="term" value="F:transcription cis-regulatory region binding"/>
    <property type="evidence" value="ECO:0007669"/>
    <property type="project" value="TreeGrafter"/>
</dbReference>
<keyword evidence="1" id="KW-0678">Repressor</keyword>
<dbReference type="EMBL" id="JAAXOX010000004">
    <property type="protein sequence ID" value="NKY23177.1"/>
    <property type="molecule type" value="Genomic_DNA"/>
</dbReference>
<dbReference type="SUPFAM" id="SSF53822">
    <property type="entry name" value="Periplasmic binding protein-like I"/>
    <property type="match status" value="1"/>
</dbReference>
<dbReference type="PROSITE" id="PS00356">
    <property type="entry name" value="HTH_LACI_1"/>
    <property type="match status" value="1"/>
</dbReference>
<evidence type="ECO:0000256" key="1">
    <source>
        <dbReference type="ARBA" id="ARBA00022491"/>
    </source>
</evidence>
<dbReference type="InterPro" id="IPR046335">
    <property type="entry name" value="LacI/GalR-like_sensor"/>
</dbReference>
<dbReference type="SMART" id="SM00354">
    <property type="entry name" value="HTH_LACI"/>
    <property type="match status" value="1"/>
</dbReference>
<evidence type="ECO:0000256" key="4">
    <source>
        <dbReference type="ARBA" id="ARBA00023163"/>
    </source>
</evidence>
<proteinExistence type="predicted"/>
<dbReference type="SUPFAM" id="SSF47413">
    <property type="entry name" value="lambda repressor-like DNA-binding domains"/>
    <property type="match status" value="1"/>
</dbReference>
<evidence type="ECO:0000313" key="7">
    <source>
        <dbReference type="Proteomes" id="UP000581206"/>
    </source>
</evidence>
<dbReference type="InterPro" id="IPR010982">
    <property type="entry name" value="Lambda_DNA-bd_dom_sf"/>
</dbReference>
<dbReference type="GO" id="GO:0003700">
    <property type="term" value="F:DNA-binding transcription factor activity"/>
    <property type="evidence" value="ECO:0007669"/>
    <property type="project" value="TreeGrafter"/>
</dbReference>
<dbReference type="InterPro" id="IPR000843">
    <property type="entry name" value="HTH_LacI"/>
</dbReference>
<dbReference type="CDD" id="cd06267">
    <property type="entry name" value="PBP1_LacI_sugar_binding-like"/>
    <property type="match status" value="1"/>
</dbReference>
<keyword evidence="2" id="KW-0805">Transcription regulation</keyword>
<evidence type="ECO:0000313" key="6">
    <source>
        <dbReference type="EMBL" id="NKY23177.1"/>
    </source>
</evidence>
<comment type="caution">
    <text evidence="6">The sequence shown here is derived from an EMBL/GenBank/DDBJ whole genome shotgun (WGS) entry which is preliminary data.</text>
</comment>
<name>A0A7X6KVS4_9CELL</name>
<dbReference type="PANTHER" id="PTHR30146">
    <property type="entry name" value="LACI-RELATED TRANSCRIPTIONAL REPRESSOR"/>
    <property type="match status" value="1"/>
</dbReference>
<protein>
    <submittedName>
        <fullName evidence="6">LacI family transcriptional regulator</fullName>
    </submittedName>
</protein>
<dbReference type="Gene3D" id="3.40.50.2300">
    <property type="match status" value="2"/>
</dbReference>
<reference evidence="6 7" key="1">
    <citation type="submission" date="2020-04" db="EMBL/GenBank/DDBJ databases">
        <title>MicrobeNet Type strains.</title>
        <authorList>
            <person name="Nicholson A.C."/>
        </authorList>
    </citation>
    <scope>NUCLEOTIDE SEQUENCE [LARGE SCALE GENOMIC DNA]</scope>
    <source>
        <strain evidence="6 7">ATCC BAA-788</strain>
    </source>
</reference>
<keyword evidence="4" id="KW-0804">Transcription</keyword>
<dbReference type="PROSITE" id="PS50932">
    <property type="entry name" value="HTH_LACI_2"/>
    <property type="match status" value="1"/>
</dbReference>
<gene>
    <name evidence="6" type="ORF">HGA03_10940</name>
</gene>
<sequence>MKTEAATAGRRPTIKDVAEAAEVSRSTASRALTGRGYVAPAVRERVRRTAQTLGYVPDVLARNLRQQVSRSIGVLVSDLRNSFYADLASGISRQSRQRGYAMMLADDHGSVAAELEAAETFVALRVAGVILTPLSAEVSEYLGRHQIPVIEVDRQFAEGKQDAVVVDNRAAAERVTSRLLGTGHRRVALLIDEMDWTTGRDRLVGYRSAFHAAGIPADDALVIRSGWDVGAAQEVARGLLSTPDRPTAVFAANNVLAEGVWRAAQDLGLRIPEDISLVSFDDAPWMTMVRPGVTAVAQDAVALGEAAVAQMFHRIENPASPARTVMLSVSVEQRGSTAPPATA</sequence>